<dbReference type="Gene3D" id="3.40.91.80">
    <property type="match status" value="1"/>
</dbReference>
<dbReference type="InterPro" id="IPR015109">
    <property type="entry name" value="Restrct_endonuc_II_EcoRII_C"/>
</dbReference>
<evidence type="ECO:0000313" key="2">
    <source>
        <dbReference type="EMBL" id="CAA6812015.1"/>
    </source>
</evidence>
<dbReference type="GO" id="GO:0009307">
    <property type="term" value="P:DNA restriction-modification system"/>
    <property type="evidence" value="ECO:0007669"/>
    <property type="project" value="InterPro"/>
</dbReference>
<dbReference type="InterPro" id="IPR011335">
    <property type="entry name" value="Restrct_endonuc-II-like"/>
</dbReference>
<accession>A0A6S6T6A1</accession>
<dbReference type="GO" id="GO:0003677">
    <property type="term" value="F:DNA binding"/>
    <property type="evidence" value="ECO:0007669"/>
    <property type="project" value="InterPro"/>
</dbReference>
<protein>
    <submittedName>
        <fullName evidence="2">Type II restriction endonuclease</fullName>
    </submittedName>
</protein>
<dbReference type="GO" id="GO:0009036">
    <property type="term" value="F:type II site-specific deoxyribonuclease activity"/>
    <property type="evidence" value="ECO:0007669"/>
    <property type="project" value="InterPro"/>
</dbReference>
<keyword evidence="2" id="KW-0255">Endonuclease</keyword>
<dbReference type="AlphaFoldDB" id="A0A6S6T6A1"/>
<keyword evidence="2" id="KW-0378">Hydrolase</keyword>
<organism evidence="2">
    <name type="scientific">uncultured Sulfurovum sp</name>
    <dbReference type="NCBI Taxonomy" id="269237"/>
    <lineage>
        <taxon>Bacteria</taxon>
        <taxon>Pseudomonadati</taxon>
        <taxon>Campylobacterota</taxon>
        <taxon>Epsilonproteobacteria</taxon>
        <taxon>Campylobacterales</taxon>
        <taxon>Sulfurovaceae</taxon>
        <taxon>Sulfurovum</taxon>
        <taxon>environmental samples</taxon>
    </lineage>
</organism>
<keyword evidence="2" id="KW-0540">Nuclease</keyword>
<sequence length="88" mass="10507">MKTTLRERWQEVAEEIERTKIPEIHLLTVDEDISSNKGKEMSQHNIIVVAYKWVAERKDLGGMKNIISFEEYLFDELPSIYEYWSKND</sequence>
<reference evidence="2" key="1">
    <citation type="submission" date="2020-01" db="EMBL/GenBank/DDBJ databases">
        <authorList>
            <person name="Meier V. D."/>
            <person name="Meier V D."/>
        </authorList>
    </citation>
    <scope>NUCLEOTIDE SEQUENCE</scope>
    <source>
        <strain evidence="2">HLG_WM_MAG_04</strain>
    </source>
</reference>
<dbReference type="Pfam" id="PF09019">
    <property type="entry name" value="EcoRII-C"/>
    <property type="match status" value="1"/>
</dbReference>
<feature type="domain" description="Restriction endonuclease type II EcoRII C-terminal" evidence="1">
    <location>
        <begin position="2"/>
        <end position="72"/>
    </location>
</feature>
<dbReference type="EMBL" id="CACVAX010000036">
    <property type="protein sequence ID" value="CAA6812015.1"/>
    <property type="molecule type" value="Genomic_DNA"/>
</dbReference>
<proteinExistence type="predicted"/>
<dbReference type="SUPFAM" id="SSF52980">
    <property type="entry name" value="Restriction endonuclease-like"/>
    <property type="match status" value="1"/>
</dbReference>
<name>A0A6S6T6A1_9BACT</name>
<gene>
    <name evidence="2" type="ORF">HELGO_WM47592</name>
</gene>
<evidence type="ECO:0000259" key="1">
    <source>
        <dbReference type="Pfam" id="PF09019"/>
    </source>
</evidence>
<dbReference type="InterPro" id="IPR038365">
    <property type="entry name" value="EcoRII_C_sf"/>
</dbReference>